<feature type="domain" description="MYND-type" evidence="8">
    <location>
        <begin position="86"/>
        <end position="123"/>
    </location>
</feature>
<comment type="similarity">
    <text evidence="1">Belongs to the peptidase C19 family.</text>
</comment>
<feature type="compositionally biased region" description="Basic and acidic residues" evidence="6">
    <location>
        <begin position="969"/>
        <end position="987"/>
    </location>
</feature>
<dbReference type="SUPFAM" id="SSF144232">
    <property type="entry name" value="HIT/MYND zinc finger-like"/>
    <property type="match status" value="1"/>
</dbReference>
<dbReference type="InterPro" id="IPR002893">
    <property type="entry name" value="Znf_MYND"/>
</dbReference>
<name>A0A811S8F6_9POAL</name>
<evidence type="ECO:0000256" key="1">
    <source>
        <dbReference type="ARBA" id="ARBA00009085"/>
    </source>
</evidence>
<evidence type="ECO:0000256" key="4">
    <source>
        <dbReference type="ARBA" id="ARBA00022833"/>
    </source>
</evidence>
<dbReference type="CDD" id="cd02661">
    <property type="entry name" value="Peptidase_C19E"/>
    <property type="match status" value="1"/>
</dbReference>
<reference evidence="9" key="1">
    <citation type="submission" date="2020-10" db="EMBL/GenBank/DDBJ databases">
        <authorList>
            <person name="Han B."/>
            <person name="Lu T."/>
            <person name="Zhao Q."/>
            <person name="Huang X."/>
            <person name="Zhao Y."/>
        </authorList>
    </citation>
    <scope>NUCLEOTIDE SEQUENCE</scope>
</reference>
<dbReference type="PROSITE" id="PS00972">
    <property type="entry name" value="USP_1"/>
    <property type="match status" value="1"/>
</dbReference>
<evidence type="ECO:0000256" key="5">
    <source>
        <dbReference type="PROSITE-ProRule" id="PRU00134"/>
    </source>
</evidence>
<dbReference type="GO" id="GO:0016579">
    <property type="term" value="P:protein deubiquitination"/>
    <property type="evidence" value="ECO:0007669"/>
    <property type="project" value="InterPro"/>
</dbReference>
<feature type="region of interest" description="Disordered" evidence="6">
    <location>
        <begin position="950"/>
        <end position="993"/>
    </location>
</feature>
<evidence type="ECO:0000259" key="7">
    <source>
        <dbReference type="PROSITE" id="PS50235"/>
    </source>
</evidence>
<dbReference type="PANTHER" id="PTHR24006">
    <property type="entry name" value="UBIQUITIN CARBOXYL-TERMINAL HYDROLASE"/>
    <property type="match status" value="1"/>
</dbReference>
<dbReference type="Gene3D" id="3.90.70.10">
    <property type="entry name" value="Cysteine proteinases"/>
    <property type="match status" value="1"/>
</dbReference>
<dbReference type="AlphaFoldDB" id="A0A811S8F6"/>
<keyword evidence="3 5" id="KW-0863">Zinc-finger</keyword>
<keyword evidence="4" id="KW-0862">Zinc</keyword>
<dbReference type="GO" id="GO:0004843">
    <property type="term" value="F:cysteine-type deubiquitinase activity"/>
    <property type="evidence" value="ECO:0007669"/>
    <property type="project" value="InterPro"/>
</dbReference>
<dbReference type="InterPro" id="IPR001394">
    <property type="entry name" value="Peptidase_C19_UCH"/>
</dbReference>
<gene>
    <name evidence="9" type="ORF">NCGR_LOCUS62925</name>
</gene>
<dbReference type="PROSITE" id="PS50235">
    <property type="entry name" value="USP_3"/>
    <property type="match status" value="1"/>
</dbReference>
<proteinExistence type="inferred from homology"/>
<dbReference type="PROSITE" id="PS01360">
    <property type="entry name" value="ZF_MYND_1"/>
    <property type="match status" value="1"/>
</dbReference>
<dbReference type="EMBL" id="CAJGYO010000019">
    <property type="protein sequence ID" value="CAD6338827.1"/>
    <property type="molecule type" value="Genomic_DNA"/>
</dbReference>
<keyword evidence="10" id="KW-1185">Reference proteome</keyword>
<evidence type="ECO:0000256" key="3">
    <source>
        <dbReference type="ARBA" id="ARBA00022771"/>
    </source>
</evidence>
<evidence type="ECO:0000256" key="6">
    <source>
        <dbReference type="SAM" id="MobiDB-lite"/>
    </source>
</evidence>
<dbReference type="InterPro" id="IPR050164">
    <property type="entry name" value="Peptidase_C19"/>
</dbReference>
<feature type="compositionally biased region" description="Polar residues" evidence="6">
    <location>
        <begin position="950"/>
        <end position="968"/>
    </location>
</feature>
<dbReference type="GO" id="GO:0005634">
    <property type="term" value="C:nucleus"/>
    <property type="evidence" value="ECO:0007669"/>
    <property type="project" value="TreeGrafter"/>
</dbReference>
<evidence type="ECO:0000313" key="10">
    <source>
        <dbReference type="Proteomes" id="UP000604825"/>
    </source>
</evidence>
<feature type="compositionally biased region" description="Low complexity" evidence="6">
    <location>
        <begin position="856"/>
        <end position="882"/>
    </location>
</feature>
<feature type="region of interest" description="Disordered" evidence="6">
    <location>
        <begin position="617"/>
        <end position="641"/>
    </location>
</feature>
<protein>
    <submittedName>
        <fullName evidence="9">Uncharacterized protein</fullName>
    </submittedName>
</protein>
<dbReference type="PROSITE" id="PS50865">
    <property type="entry name" value="ZF_MYND_2"/>
    <property type="match status" value="1"/>
</dbReference>
<evidence type="ECO:0000256" key="2">
    <source>
        <dbReference type="ARBA" id="ARBA00022723"/>
    </source>
</evidence>
<feature type="domain" description="USP" evidence="7">
    <location>
        <begin position="187"/>
        <end position="494"/>
    </location>
</feature>
<dbReference type="Proteomes" id="UP000604825">
    <property type="component" value="Unassembled WGS sequence"/>
</dbReference>
<evidence type="ECO:0000313" key="9">
    <source>
        <dbReference type="EMBL" id="CAD6338827.1"/>
    </source>
</evidence>
<dbReference type="PANTHER" id="PTHR24006:SF677">
    <property type="entry name" value="UBIQUITIN CARBOXYL-TERMINAL HYDROLASE 19"/>
    <property type="match status" value="1"/>
</dbReference>
<keyword evidence="2" id="KW-0479">Metal-binding</keyword>
<dbReference type="OrthoDB" id="420187at2759"/>
<dbReference type="Pfam" id="PF00443">
    <property type="entry name" value="UCH"/>
    <property type="match status" value="1"/>
</dbReference>
<feature type="region of interest" description="Disordered" evidence="6">
    <location>
        <begin position="856"/>
        <end position="886"/>
    </location>
</feature>
<comment type="caution">
    <text evidence="9">The sequence shown here is derived from an EMBL/GenBank/DDBJ whole genome shotgun (WGS) entry which is preliminary data.</text>
</comment>
<dbReference type="GO" id="GO:0005829">
    <property type="term" value="C:cytosol"/>
    <property type="evidence" value="ECO:0007669"/>
    <property type="project" value="TreeGrafter"/>
</dbReference>
<dbReference type="InterPro" id="IPR038765">
    <property type="entry name" value="Papain-like_cys_pep_sf"/>
</dbReference>
<accession>A0A811S8F6</accession>
<evidence type="ECO:0000259" key="8">
    <source>
        <dbReference type="PROSITE" id="PS50865"/>
    </source>
</evidence>
<dbReference type="SUPFAM" id="SSF54001">
    <property type="entry name" value="Cysteine proteinases"/>
    <property type="match status" value="1"/>
</dbReference>
<dbReference type="Pfam" id="PF01753">
    <property type="entry name" value="zf-MYND"/>
    <property type="match status" value="1"/>
</dbReference>
<dbReference type="FunFam" id="3.90.70.10:FF:000026">
    <property type="entry name" value="Ubiquitin carboxyl-terminal hydrolase 15"/>
    <property type="match status" value="1"/>
</dbReference>
<feature type="compositionally biased region" description="Polar residues" evidence="6">
    <location>
        <begin position="623"/>
        <end position="636"/>
    </location>
</feature>
<organism evidence="9 10">
    <name type="scientific">Miscanthus lutarioriparius</name>
    <dbReference type="NCBI Taxonomy" id="422564"/>
    <lineage>
        <taxon>Eukaryota</taxon>
        <taxon>Viridiplantae</taxon>
        <taxon>Streptophyta</taxon>
        <taxon>Embryophyta</taxon>
        <taxon>Tracheophyta</taxon>
        <taxon>Spermatophyta</taxon>
        <taxon>Magnoliopsida</taxon>
        <taxon>Liliopsida</taxon>
        <taxon>Poales</taxon>
        <taxon>Poaceae</taxon>
        <taxon>PACMAD clade</taxon>
        <taxon>Panicoideae</taxon>
        <taxon>Andropogonodae</taxon>
        <taxon>Andropogoneae</taxon>
        <taxon>Saccharinae</taxon>
        <taxon>Miscanthus</taxon>
    </lineage>
</organism>
<dbReference type="InterPro" id="IPR018200">
    <property type="entry name" value="USP_CS"/>
</dbReference>
<dbReference type="GO" id="GO:0008270">
    <property type="term" value="F:zinc ion binding"/>
    <property type="evidence" value="ECO:0007669"/>
    <property type="project" value="UniProtKB-KW"/>
</dbReference>
<sequence length="993" mass="108423">MLGGGAGGGGAGLGLELSAVIQAAVVGLVLFSAAVIAVRRAASRYFVVDAAGFAASYDDHYHSSPHYPMGNPQEQGTAAADLTGPCAACGGVASKKCSRCKRVRYCSQDCQTKHWQTEHKFKCKQMKSLDPADKLSCGIEANSKKSSGFGRISLVPACKKISKGQVLFPYDEFLKLYNWKDLYVVPCGLMNCGNSCFANVVLQCLSYTRPLVAYLLGMDHSRECSMRHEDWCFLCELQCHIHRASGSLHPFAPTNILSHLPNIGGNLGFGRQEDAHEFMRFAIDKMQSACLDEYGGEKAVDLSTQETTIIQHIFGGRLQSQVQCTACGMVSKRYDNMMDLTVEIQGDAESLEKCLDQFTAIEWLDGDNKYKCDGCNDYVKARKHLSVHQAPNILTITLKRFQSGRFGKLNKRVTFPMELDLTPYTSCTDGSDLYDLYAVVVHLDMLNASFFGHYICYIKGYQGRWYKIDDCKVMVVDEEEVHAQGAYMLLYSRRKARPRPLVTVDESVKQQQQCKLFPSNGQSHMILADATLNCVSSLKTTEDQLQQDCESNNESLHEMDIKDQESDLDLRTSIEDDKFISNENLHIPGSLVSHVLEDARAPDSFAEQCEVQVGPPLEGGPITMSSVQFGNSTSEASSEHSFAEQCEVPASCIDSVDYMDVDTEAGTEVERWDGQRPVLDDSVGRPNNSTAILTANGMSGEPKPSFSSGFFDKLSRKRSSFAEEDSAGSPRKLNGYCNGHLSSLEQGVLANSGSEKCNGDTLVTSINGNYYAVNGDIQSSNDSLHADKRDVPFVSHGFEPRPYKVLSDSNNNCSRTSNGKPKACQGDMSFLPRGFLGRPSPRGISVKADDGLPFSNGASSSFGNGKSKSSNNSSSIGGLSPGFLTRHRRESTVLGTSSDISMDTKSNGAAVMPDHAEERVSDCTTNGSSFQIRAASDHLDENGLAILTTKNNSCGQENDSNGTPSMNHDGSEHDGLRRRITSKKFEQDGIDAQ</sequence>
<dbReference type="InterPro" id="IPR028889">
    <property type="entry name" value="USP"/>
</dbReference>
<dbReference type="Gene3D" id="6.10.140.2220">
    <property type="match status" value="1"/>
</dbReference>